<dbReference type="Proteomes" id="UP000681967">
    <property type="component" value="Unassembled WGS sequence"/>
</dbReference>
<dbReference type="EMBL" id="CAJNRF010013420">
    <property type="protein sequence ID" value="CAF2148780.1"/>
    <property type="molecule type" value="Genomic_DNA"/>
</dbReference>
<dbReference type="Proteomes" id="UP000663842">
    <property type="component" value="Unassembled WGS sequence"/>
</dbReference>
<evidence type="ECO:0000313" key="6">
    <source>
        <dbReference type="EMBL" id="CAF3847665.1"/>
    </source>
</evidence>
<dbReference type="EMBL" id="CAJNRG010017456">
    <property type="protein sequence ID" value="CAF2227422.1"/>
    <property type="molecule type" value="Genomic_DNA"/>
</dbReference>
<dbReference type="Proteomes" id="UP000663866">
    <property type="component" value="Unassembled WGS sequence"/>
</dbReference>
<dbReference type="EMBL" id="CAJOBG010000714">
    <property type="protein sequence ID" value="CAF3848858.1"/>
    <property type="molecule type" value="Genomic_DNA"/>
</dbReference>
<keyword evidence="9" id="KW-1185">Reference proteome</keyword>
<dbReference type="EMBL" id="CAJOBH010189223">
    <property type="protein sequence ID" value="CAF4959758.1"/>
    <property type="molecule type" value="Genomic_DNA"/>
</dbReference>
<organism evidence="5 10">
    <name type="scientific">Rotaria magnacalcarata</name>
    <dbReference type="NCBI Taxonomy" id="392030"/>
    <lineage>
        <taxon>Eukaryota</taxon>
        <taxon>Metazoa</taxon>
        <taxon>Spiralia</taxon>
        <taxon>Gnathifera</taxon>
        <taxon>Rotifera</taxon>
        <taxon>Eurotatoria</taxon>
        <taxon>Bdelloidea</taxon>
        <taxon>Philodinida</taxon>
        <taxon>Philodinidae</taxon>
        <taxon>Rotaria</taxon>
    </lineage>
</organism>
<name>A0A816ZQU4_9BILA</name>
<dbReference type="EMBL" id="CAJOBF010000639">
    <property type="protein sequence ID" value="CAF3847665.1"/>
    <property type="molecule type" value="Genomic_DNA"/>
</dbReference>
<sequence>MPRLTAFYIKLQLHFGGDIHEVCVSATDGIEPTVADLMNVLETSFRVPRALQNIVFQGQELHGRPNDPLSRFGIRNGVPIRLVGRMVPPDKVDQLNNHYGNYAYQQPYYTQPLNTTTTFPSSTQYLPYYHEQIKYLQSSSNGTQYDPPPPSVQHNQSFPIFNLEQTSESSNGEEYKP</sequence>
<dbReference type="AlphaFoldDB" id="A0A816ZQU4"/>
<evidence type="ECO:0000313" key="4">
    <source>
        <dbReference type="EMBL" id="CAF2148780.1"/>
    </source>
</evidence>
<dbReference type="SUPFAM" id="SSF54236">
    <property type="entry name" value="Ubiquitin-like"/>
    <property type="match status" value="1"/>
</dbReference>
<dbReference type="Gene3D" id="3.10.20.90">
    <property type="entry name" value="Phosphatidylinositol 3-kinase Catalytic Subunit, Chain A, domain 1"/>
    <property type="match status" value="1"/>
</dbReference>
<evidence type="ECO:0000256" key="1">
    <source>
        <dbReference type="SAM" id="MobiDB-lite"/>
    </source>
</evidence>
<dbReference type="PROSITE" id="PS50053">
    <property type="entry name" value="UBIQUITIN_2"/>
    <property type="match status" value="1"/>
</dbReference>
<gene>
    <name evidence="8" type="ORF">BYL167_LOCUS54245</name>
    <name evidence="3" type="ORF">CJN711_LOCUS26554</name>
    <name evidence="7" type="ORF">OVN521_LOCUS6730</name>
    <name evidence="6" type="ORF">UXM345_LOCUS7635</name>
    <name evidence="4" type="ORF">WKI299_LOCUS29871</name>
    <name evidence="5" type="ORF">XDN619_LOCUS34130</name>
</gene>
<dbReference type="InterPro" id="IPR029071">
    <property type="entry name" value="Ubiquitin-like_domsf"/>
</dbReference>
<reference evidence="5" key="1">
    <citation type="submission" date="2021-02" db="EMBL/GenBank/DDBJ databases">
        <authorList>
            <person name="Nowell W R."/>
        </authorList>
    </citation>
    <scope>NUCLEOTIDE SEQUENCE</scope>
</reference>
<accession>A0A816ZQU4</accession>
<feature type="domain" description="Ubiquitin-like" evidence="2">
    <location>
        <begin position="31"/>
        <end position="89"/>
    </location>
</feature>
<evidence type="ECO:0000259" key="2">
    <source>
        <dbReference type="PROSITE" id="PS50053"/>
    </source>
</evidence>
<evidence type="ECO:0000313" key="3">
    <source>
        <dbReference type="EMBL" id="CAF1488125.1"/>
    </source>
</evidence>
<evidence type="ECO:0000313" key="7">
    <source>
        <dbReference type="EMBL" id="CAF3848858.1"/>
    </source>
</evidence>
<evidence type="ECO:0000313" key="8">
    <source>
        <dbReference type="EMBL" id="CAF4959758.1"/>
    </source>
</evidence>
<evidence type="ECO:0000313" key="5">
    <source>
        <dbReference type="EMBL" id="CAF2227422.1"/>
    </source>
</evidence>
<dbReference type="Proteomes" id="UP000663887">
    <property type="component" value="Unassembled WGS sequence"/>
</dbReference>
<dbReference type="Proteomes" id="UP000663856">
    <property type="component" value="Unassembled WGS sequence"/>
</dbReference>
<dbReference type="EMBL" id="CAJNOV010012466">
    <property type="protein sequence ID" value="CAF1488125.1"/>
    <property type="molecule type" value="Genomic_DNA"/>
</dbReference>
<evidence type="ECO:0000313" key="9">
    <source>
        <dbReference type="Proteomes" id="UP000663866"/>
    </source>
</evidence>
<dbReference type="Proteomes" id="UP000663855">
    <property type="component" value="Unassembled WGS sequence"/>
</dbReference>
<protein>
    <recommendedName>
        <fullName evidence="2">Ubiquitin-like domain-containing protein</fullName>
    </recommendedName>
</protein>
<evidence type="ECO:0000313" key="10">
    <source>
        <dbReference type="Proteomes" id="UP000663887"/>
    </source>
</evidence>
<feature type="compositionally biased region" description="Polar residues" evidence="1">
    <location>
        <begin position="152"/>
        <end position="177"/>
    </location>
</feature>
<feature type="region of interest" description="Disordered" evidence="1">
    <location>
        <begin position="139"/>
        <end position="177"/>
    </location>
</feature>
<comment type="caution">
    <text evidence="5">The sequence shown here is derived from an EMBL/GenBank/DDBJ whole genome shotgun (WGS) entry which is preliminary data.</text>
</comment>
<dbReference type="InterPro" id="IPR000626">
    <property type="entry name" value="Ubiquitin-like_dom"/>
</dbReference>
<proteinExistence type="predicted"/>